<accession>A0ABD5ZYJ4</accession>
<feature type="transmembrane region" description="Helical" evidence="1">
    <location>
        <begin position="183"/>
        <end position="204"/>
    </location>
</feature>
<protein>
    <recommendedName>
        <fullName evidence="4">Rhomboid family protein</fullName>
    </recommendedName>
</protein>
<gene>
    <name evidence="2" type="ORF">ACFQKE_10665</name>
</gene>
<dbReference type="AlphaFoldDB" id="A0ABD5ZYJ4"/>
<keyword evidence="1" id="KW-1133">Transmembrane helix</keyword>
<evidence type="ECO:0000313" key="2">
    <source>
        <dbReference type="EMBL" id="MFC7255745.1"/>
    </source>
</evidence>
<feature type="transmembrane region" description="Helical" evidence="1">
    <location>
        <begin position="224"/>
        <end position="245"/>
    </location>
</feature>
<dbReference type="Proteomes" id="UP001596434">
    <property type="component" value="Unassembled WGS sequence"/>
</dbReference>
<feature type="transmembrane region" description="Helical" evidence="1">
    <location>
        <begin position="71"/>
        <end position="91"/>
    </location>
</feature>
<evidence type="ECO:0008006" key="4">
    <source>
        <dbReference type="Google" id="ProtNLM"/>
    </source>
</evidence>
<keyword evidence="3" id="KW-1185">Reference proteome</keyword>
<keyword evidence="1" id="KW-0812">Transmembrane</keyword>
<evidence type="ECO:0000313" key="3">
    <source>
        <dbReference type="Proteomes" id="UP001596434"/>
    </source>
</evidence>
<name>A0ABD5ZYJ4_9EURY</name>
<comment type="caution">
    <text evidence="2">The sequence shown here is derived from an EMBL/GenBank/DDBJ whole genome shotgun (WGS) entry which is preliminary data.</text>
</comment>
<feature type="transmembrane region" description="Helical" evidence="1">
    <location>
        <begin position="251"/>
        <end position="271"/>
    </location>
</feature>
<reference evidence="2 3" key="1">
    <citation type="journal article" date="2019" name="Int. J. Syst. Evol. Microbiol.">
        <title>The Global Catalogue of Microorganisms (GCM) 10K type strain sequencing project: providing services to taxonomists for standard genome sequencing and annotation.</title>
        <authorList>
            <consortium name="The Broad Institute Genomics Platform"/>
            <consortium name="The Broad Institute Genome Sequencing Center for Infectious Disease"/>
            <person name="Wu L."/>
            <person name="Ma J."/>
        </authorList>
    </citation>
    <scope>NUCLEOTIDE SEQUENCE [LARGE SCALE GENOMIC DNA]</scope>
    <source>
        <strain evidence="2 3">GX21</strain>
    </source>
</reference>
<proteinExistence type="predicted"/>
<feature type="transmembrane region" description="Helical" evidence="1">
    <location>
        <begin position="126"/>
        <end position="148"/>
    </location>
</feature>
<feature type="transmembrane region" description="Helical" evidence="1">
    <location>
        <begin position="160"/>
        <end position="177"/>
    </location>
</feature>
<sequence length="285" mass="29299">MEPADQSPFSSAVRSAIGRRECLGLAVVPTVLVGVFLSPEPVRRSLTFAYADPSVVTAVTAHFVHFSLDHLLANVLGYVVLTGLGYVLAGLGDCRRLFGVAAATYLLAFPPVLSALNLAVPRRAVGFGFSGINMAFAGLLPVLLAVYAGRRLDSRIRPRHAPVLFFAALTLVALSLPRSPVTVGLAAAAALGTAGYAGAAVSALRTGDRPEGGPSGNRSGWVDVFVVGVAATLGFAVAGFPAAPVRGGTVVNLYVHLLGFCLAFIGPYVGVEIGAFDVGGRQSDP</sequence>
<evidence type="ECO:0000256" key="1">
    <source>
        <dbReference type="SAM" id="Phobius"/>
    </source>
</evidence>
<organism evidence="2 3">
    <name type="scientific">Haloplanus litoreus</name>
    <dbReference type="NCBI Taxonomy" id="767515"/>
    <lineage>
        <taxon>Archaea</taxon>
        <taxon>Methanobacteriati</taxon>
        <taxon>Methanobacteriota</taxon>
        <taxon>Stenosarchaea group</taxon>
        <taxon>Halobacteria</taxon>
        <taxon>Halobacteriales</taxon>
        <taxon>Haloferacaceae</taxon>
        <taxon>Haloplanus</taxon>
    </lineage>
</organism>
<keyword evidence="1" id="KW-0472">Membrane</keyword>
<dbReference type="GeneID" id="96954118"/>
<dbReference type="RefSeq" id="WP_379704002.1">
    <property type="nucleotide sequence ID" value="NZ_JBHTAT010000001.1"/>
</dbReference>
<feature type="transmembrane region" description="Helical" evidence="1">
    <location>
        <begin position="21"/>
        <end position="38"/>
    </location>
</feature>
<dbReference type="EMBL" id="JBHTAT010000001">
    <property type="protein sequence ID" value="MFC7255745.1"/>
    <property type="molecule type" value="Genomic_DNA"/>
</dbReference>
<feature type="transmembrane region" description="Helical" evidence="1">
    <location>
        <begin position="98"/>
        <end position="120"/>
    </location>
</feature>